<organism evidence="2">
    <name type="scientific">Tanacetum cinerariifolium</name>
    <name type="common">Dalmatian daisy</name>
    <name type="synonym">Chrysanthemum cinerariifolium</name>
    <dbReference type="NCBI Taxonomy" id="118510"/>
    <lineage>
        <taxon>Eukaryota</taxon>
        <taxon>Viridiplantae</taxon>
        <taxon>Streptophyta</taxon>
        <taxon>Embryophyta</taxon>
        <taxon>Tracheophyta</taxon>
        <taxon>Spermatophyta</taxon>
        <taxon>Magnoliopsida</taxon>
        <taxon>eudicotyledons</taxon>
        <taxon>Gunneridae</taxon>
        <taxon>Pentapetalae</taxon>
        <taxon>asterids</taxon>
        <taxon>campanulids</taxon>
        <taxon>Asterales</taxon>
        <taxon>Asteraceae</taxon>
        <taxon>Asteroideae</taxon>
        <taxon>Anthemideae</taxon>
        <taxon>Anthemidinae</taxon>
        <taxon>Tanacetum</taxon>
    </lineage>
</organism>
<feature type="region of interest" description="Disordered" evidence="1">
    <location>
        <begin position="21"/>
        <end position="81"/>
    </location>
</feature>
<evidence type="ECO:0000256" key="1">
    <source>
        <dbReference type="SAM" id="MobiDB-lite"/>
    </source>
</evidence>
<protein>
    <submittedName>
        <fullName evidence="2">Uncharacterized protein</fullName>
    </submittedName>
</protein>
<feature type="compositionally biased region" description="Acidic residues" evidence="1">
    <location>
        <begin position="29"/>
        <end position="40"/>
    </location>
</feature>
<dbReference type="AlphaFoldDB" id="A0A6L2J5R4"/>
<sequence>MRDPIEALMSLDKKVLEDRMSGGGVVDLTGDEDPIDEDGDTGVGDSKVSVSLGEISSGGRKSRESNIGDSDNTRDEGKIVGGAIGACSGGIGERDSEAKRSLVKSSKKLEEVFPGEAGK</sequence>
<gene>
    <name evidence="2" type="ORF">Tci_004307</name>
</gene>
<name>A0A6L2J5R4_TANCI</name>
<evidence type="ECO:0000313" key="2">
    <source>
        <dbReference type="EMBL" id="GEU32329.1"/>
    </source>
</evidence>
<proteinExistence type="predicted"/>
<accession>A0A6L2J5R4</accession>
<reference evidence="2" key="1">
    <citation type="journal article" date="2019" name="Sci. Rep.">
        <title>Draft genome of Tanacetum cinerariifolium, the natural source of mosquito coil.</title>
        <authorList>
            <person name="Yamashiro T."/>
            <person name="Shiraishi A."/>
            <person name="Satake H."/>
            <person name="Nakayama K."/>
        </authorList>
    </citation>
    <scope>NUCLEOTIDE SEQUENCE</scope>
</reference>
<dbReference type="EMBL" id="BKCJ010000342">
    <property type="protein sequence ID" value="GEU32329.1"/>
    <property type="molecule type" value="Genomic_DNA"/>
</dbReference>
<comment type="caution">
    <text evidence="2">The sequence shown here is derived from an EMBL/GenBank/DDBJ whole genome shotgun (WGS) entry which is preliminary data.</text>
</comment>
<feature type="compositionally biased region" description="Basic and acidic residues" evidence="1">
    <location>
        <begin position="61"/>
        <end position="78"/>
    </location>
</feature>